<dbReference type="EMBL" id="CAAALY010014080">
    <property type="protein sequence ID" value="VEL12198.1"/>
    <property type="molecule type" value="Genomic_DNA"/>
</dbReference>
<organism evidence="2 3">
    <name type="scientific">Protopolystoma xenopodis</name>
    <dbReference type="NCBI Taxonomy" id="117903"/>
    <lineage>
        <taxon>Eukaryota</taxon>
        <taxon>Metazoa</taxon>
        <taxon>Spiralia</taxon>
        <taxon>Lophotrochozoa</taxon>
        <taxon>Platyhelminthes</taxon>
        <taxon>Monogenea</taxon>
        <taxon>Polyopisthocotylea</taxon>
        <taxon>Polystomatidea</taxon>
        <taxon>Polystomatidae</taxon>
        <taxon>Protopolystoma</taxon>
    </lineage>
</organism>
<feature type="region of interest" description="Disordered" evidence="1">
    <location>
        <begin position="1"/>
        <end position="54"/>
    </location>
</feature>
<protein>
    <submittedName>
        <fullName evidence="2">Uncharacterized protein</fullName>
    </submittedName>
</protein>
<proteinExistence type="predicted"/>
<keyword evidence="3" id="KW-1185">Reference proteome</keyword>
<evidence type="ECO:0000313" key="2">
    <source>
        <dbReference type="EMBL" id="VEL12198.1"/>
    </source>
</evidence>
<sequence length="84" mass="9314">MAPLTDDAGETFANVPGRWSNAGNREYSGRGHGTRYVPQGDSEAPTKLPKRGRTNTVQLKETTTKQKVTPSWFSHQNSNLALLW</sequence>
<dbReference type="AlphaFoldDB" id="A0A448WHU0"/>
<gene>
    <name evidence="2" type="ORF">PXEA_LOCUS5638</name>
</gene>
<dbReference type="Proteomes" id="UP000784294">
    <property type="component" value="Unassembled WGS sequence"/>
</dbReference>
<name>A0A448WHU0_9PLAT</name>
<accession>A0A448WHU0</accession>
<reference evidence="2" key="1">
    <citation type="submission" date="2018-11" db="EMBL/GenBank/DDBJ databases">
        <authorList>
            <consortium name="Pathogen Informatics"/>
        </authorList>
    </citation>
    <scope>NUCLEOTIDE SEQUENCE</scope>
</reference>
<evidence type="ECO:0000256" key="1">
    <source>
        <dbReference type="SAM" id="MobiDB-lite"/>
    </source>
</evidence>
<evidence type="ECO:0000313" key="3">
    <source>
        <dbReference type="Proteomes" id="UP000784294"/>
    </source>
</evidence>
<comment type="caution">
    <text evidence="2">The sequence shown here is derived from an EMBL/GenBank/DDBJ whole genome shotgun (WGS) entry which is preliminary data.</text>
</comment>